<keyword evidence="10" id="KW-0472">Membrane</keyword>
<dbReference type="SUPFAM" id="SSF75005">
    <property type="entry name" value="Arabinanase/levansucrase/invertase"/>
    <property type="match status" value="1"/>
</dbReference>
<evidence type="ECO:0000256" key="10">
    <source>
        <dbReference type="SAM" id="Phobius"/>
    </source>
</evidence>
<accession>A0AAF0UCR4</accession>
<evidence type="ECO:0000256" key="8">
    <source>
        <dbReference type="RuleBase" id="RU362110"/>
    </source>
</evidence>
<dbReference type="Gene3D" id="2.115.10.20">
    <property type="entry name" value="Glycosyl hydrolase domain, family 43"/>
    <property type="match status" value="1"/>
</dbReference>
<dbReference type="Gene3D" id="2.60.120.560">
    <property type="entry name" value="Exo-inulinase, domain 1"/>
    <property type="match status" value="1"/>
</dbReference>
<dbReference type="FunFam" id="2.115.10.20:FF:000001">
    <property type="entry name" value="Beta-fructofuranosidase, insoluble isoenzyme CWINV1"/>
    <property type="match status" value="1"/>
</dbReference>
<comment type="similarity">
    <text evidence="2 8">Belongs to the glycosyl hydrolase 32 family.</text>
</comment>
<comment type="subcellular location">
    <subcellularLocation>
        <location evidence="1">Vacuole lumen</location>
    </subcellularLocation>
</comment>
<keyword evidence="6 8" id="KW-0326">Glycosidase</keyword>
<reference evidence="14" key="1">
    <citation type="submission" date="2023-08" db="EMBL/GenBank/DDBJ databases">
        <title>A de novo genome assembly of Solanum verrucosum Schlechtendal, a Mexican diploid species geographically isolated from the other diploid A-genome species in potato relatives.</title>
        <authorList>
            <person name="Hosaka K."/>
        </authorList>
    </citation>
    <scope>NUCLEOTIDE SEQUENCE</scope>
    <source>
        <tissue evidence="14">Young leaves</tissue>
    </source>
</reference>
<feature type="compositionally biased region" description="Polar residues" evidence="9">
    <location>
        <begin position="13"/>
        <end position="40"/>
    </location>
</feature>
<dbReference type="EMBL" id="CP133619">
    <property type="protein sequence ID" value="WMV43660.1"/>
    <property type="molecule type" value="Genomic_DNA"/>
</dbReference>
<dbReference type="GO" id="GO:0005775">
    <property type="term" value="C:vacuolar lumen"/>
    <property type="evidence" value="ECO:0007669"/>
    <property type="project" value="UniProtKB-SubCell"/>
</dbReference>
<dbReference type="InterPro" id="IPR023296">
    <property type="entry name" value="Glyco_hydro_beta-prop_sf"/>
</dbReference>
<dbReference type="InterPro" id="IPR013320">
    <property type="entry name" value="ConA-like_dom_sf"/>
</dbReference>
<dbReference type="InterPro" id="IPR013148">
    <property type="entry name" value="Glyco_hydro_32_N"/>
</dbReference>
<dbReference type="Proteomes" id="UP001234989">
    <property type="component" value="Chromosome 8"/>
</dbReference>
<feature type="domain" description="Glycosyl hydrolase family 32 C-terminal" evidence="12">
    <location>
        <begin position="460"/>
        <end position="651"/>
    </location>
</feature>
<evidence type="ECO:0000256" key="5">
    <source>
        <dbReference type="ARBA" id="ARBA00022801"/>
    </source>
</evidence>
<comment type="subunit">
    <text evidence="7">May be present in two forms, a 70 kDa monomer and a heterodimer of the 30 kDa and 38 kDa subunits. The ratio of the levels of the two forms within cells appears to be regulated developmentally.</text>
</comment>
<evidence type="ECO:0000259" key="12">
    <source>
        <dbReference type="Pfam" id="PF08244"/>
    </source>
</evidence>
<dbReference type="SUPFAM" id="SSF49899">
    <property type="entry name" value="Concanavalin A-like lectins/glucanases"/>
    <property type="match status" value="1"/>
</dbReference>
<evidence type="ECO:0000256" key="1">
    <source>
        <dbReference type="ARBA" id="ARBA00004410"/>
    </source>
</evidence>
<dbReference type="Pfam" id="PF00251">
    <property type="entry name" value="Glyco_hydro_32N"/>
    <property type="match status" value="1"/>
</dbReference>
<feature type="region of interest" description="Disordered" evidence="9">
    <location>
        <begin position="1"/>
        <end position="43"/>
    </location>
</feature>
<keyword evidence="10" id="KW-0812">Transmembrane</keyword>
<keyword evidence="10" id="KW-1133">Transmembrane helix</keyword>
<feature type="transmembrane region" description="Helical" evidence="10">
    <location>
        <begin position="49"/>
        <end position="69"/>
    </location>
</feature>
<feature type="domain" description="Beta-fructofuranosidase N-terminal" evidence="13">
    <location>
        <begin position="24"/>
        <end position="134"/>
    </location>
</feature>
<evidence type="ECO:0000313" key="15">
    <source>
        <dbReference type="Proteomes" id="UP001234989"/>
    </source>
</evidence>
<dbReference type="InterPro" id="IPR013189">
    <property type="entry name" value="Glyco_hydro_32_C"/>
</dbReference>
<dbReference type="FunFam" id="2.60.120.560:FF:000002">
    <property type="entry name" value="Beta-fructofuranosidase, insoluble isoenzyme CWINV1"/>
    <property type="match status" value="1"/>
</dbReference>
<dbReference type="InterPro" id="IPR001362">
    <property type="entry name" value="Glyco_hydro_32"/>
</dbReference>
<dbReference type="InterPro" id="IPR021792">
    <property type="entry name" value="Beta-fructofuranosidase_N"/>
</dbReference>
<evidence type="ECO:0000259" key="11">
    <source>
        <dbReference type="Pfam" id="PF00251"/>
    </source>
</evidence>
<proteinExistence type="inferred from homology"/>
<feature type="domain" description="Glycosyl hydrolase family 32 N-terminal" evidence="11">
    <location>
        <begin position="142"/>
        <end position="457"/>
    </location>
</feature>
<feature type="non-terminal residue" evidence="14">
    <location>
        <position position="1"/>
    </location>
</feature>
<evidence type="ECO:0000256" key="2">
    <source>
        <dbReference type="ARBA" id="ARBA00009902"/>
    </source>
</evidence>
<evidence type="ECO:0000256" key="3">
    <source>
        <dbReference type="ARBA" id="ARBA00012758"/>
    </source>
</evidence>
<evidence type="ECO:0000256" key="6">
    <source>
        <dbReference type="ARBA" id="ARBA00023295"/>
    </source>
</evidence>
<dbReference type="Pfam" id="PF08244">
    <property type="entry name" value="Glyco_hydro_32C"/>
    <property type="match status" value="1"/>
</dbReference>
<evidence type="ECO:0000256" key="7">
    <source>
        <dbReference type="ARBA" id="ARBA00062317"/>
    </source>
</evidence>
<evidence type="ECO:0000259" key="13">
    <source>
        <dbReference type="Pfam" id="PF11837"/>
    </source>
</evidence>
<keyword evidence="4" id="KW-0926">Vacuole</keyword>
<dbReference type="InterPro" id="IPR050551">
    <property type="entry name" value="Fructan_Metab_Enzymes"/>
</dbReference>
<dbReference type="GO" id="GO:0005975">
    <property type="term" value="P:carbohydrate metabolic process"/>
    <property type="evidence" value="ECO:0007669"/>
    <property type="project" value="InterPro"/>
</dbReference>
<sequence>SVYHAKSKLKMSIPNSETNNGVPYTQLPESDNNSGNTPASSCRRPKKSAFMILTGLVAFLLFFVAVKYGNNDDSDDVNPGPVPPEETVCNMLGSNLMPLTTMRTLARGVAEGVSAKSRGHFLGARPFPWTQKMLAWQRTSFHFQPKKNWMNGPLYYKGWYHLFYQYNPEAAVWGNIVWGHAVSKDLIHWQHLPVAMVADQWYDINGVWTGSATFLPNGDLIMLYTGSTNELVQVQNLAYPADPSDPLLRKWIKYEGNPVLSPPPGIGVKDFRDPTTAWTTPEGKWRITIGSKINKTGISLVYDTIDFKKFELLKGVLHGVPGTGMWECVDFYPVSKIVENGLDTSENGPAVKHVLKSSLDDDRNDYYALGTYDAGAGKWVPDNPINDVGIGLRYDYGNFYASKTFYDQEKKRRVLWAWIKETDSEAADICRGWASLQSIPRTIKYDKKTGSNIITWPVAEVENLRSNNNEFNKVVVKPGSIVPLEVGSATQLDIMAEFEVDQNMLKKVDGSNATYDCIKSGGSAERGALGPFGLLVLTDNSLSEQTPIYFYIAKDLTGNFNTFFCNDLTRSSEATDVRKLIYGSTVPVLQGEKLSLRALVDHSIVESFAQNGRTAITSRVYPTKAIYENAKIYLFNNATDISVTATIKIWQMNSANIKSN</sequence>
<organism evidence="14 15">
    <name type="scientific">Solanum verrucosum</name>
    <dbReference type="NCBI Taxonomy" id="315347"/>
    <lineage>
        <taxon>Eukaryota</taxon>
        <taxon>Viridiplantae</taxon>
        <taxon>Streptophyta</taxon>
        <taxon>Embryophyta</taxon>
        <taxon>Tracheophyta</taxon>
        <taxon>Spermatophyta</taxon>
        <taxon>Magnoliopsida</taxon>
        <taxon>eudicotyledons</taxon>
        <taxon>Gunneridae</taxon>
        <taxon>Pentapetalae</taxon>
        <taxon>asterids</taxon>
        <taxon>lamiids</taxon>
        <taxon>Solanales</taxon>
        <taxon>Solanaceae</taxon>
        <taxon>Solanoideae</taxon>
        <taxon>Solaneae</taxon>
        <taxon>Solanum</taxon>
    </lineage>
</organism>
<name>A0AAF0UCR4_SOLVR</name>
<evidence type="ECO:0000256" key="9">
    <source>
        <dbReference type="SAM" id="MobiDB-lite"/>
    </source>
</evidence>
<dbReference type="EC" id="3.2.1.26" evidence="3"/>
<gene>
    <name evidence="14" type="ORF">MTR67_037045</name>
</gene>
<dbReference type="SMART" id="SM00640">
    <property type="entry name" value="Glyco_32"/>
    <property type="match status" value="1"/>
</dbReference>
<dbReference type="GO" id="GO:0004564">
    <property type="term" value="F:beta-fructofuranosidase activity"/>
    <property type="evidence" value="ECO:0007669"/>
    <property type="project" value="UniProtKB-EC"/>
</dbReference>
<evidence type="ECO:0000256" key="4">
    <source>
        <dbReference type="ARBA" id="ARBA00022554"/>
    </source>
</evidence>
<dbReference type="CDD" id="cd18624">
    <property type="entry name" value="GH32_Fruct1-like"/>
    <property type="match status" value="1"/>
</dbReference>
<keyword evidence="5 8" id="KW-0378">Hydrolase</keyword>
<protein>
    <recommendedName>
        <fullName evidence="3">beta-fructofuranosidase</fullName>
        <ecNumber evidence="3">3.2.1.26</ecNumber>
    </recommendedName>
</protein>
<keyword evidence="15" id="KW-1185">Reference proteome</keyword>
<evidence type="ECO:0000313" key="14">
    <source>
        <dbReference type="EMBL" id="WMV43660.1"/>
    </source>
</evidence>
<dbReference type="Pfam" id="PF11837">
    <property type="entry name" value="INV_N"/>
    <property type="match status" value="1"/>
</dbReference>
<dbReference type="PANTHER" id="PTHR31953">
    <property type="entry name" value="BETA-FRUCTOFURANOSIDASE, INSOLUBLE ISOENZYME CWINV1-RELATED"/>
    <property type="match status" value="1"/>
</dbReference>
<dbReference type="AlphaFoldDB" id="A0AAF0UCR4"/>